<dbReference type="Pfam" id="PF04075">
    <property type="entry name" value="F420H2_quin_red"/>
    <property type="match status" value="1"/>
</dbReference>
<protein>
    <submittedName>
        <fullName evidence="3">Deazaflavin-dependent oxidoreductase (Nitroreductase family)</fullName>
    </submittedName>
</protein>
<dbReference type="EMBL" id="JACHMH010000001">
    <property type="protein sequence ID" value="MBB4679195.1"/>
    <property type="molecule type" value="Genomic_DNA"/>
</dbReference>
<comment type="caution">
    <text evidence="3">The sequence shown here is derived from an EMBL/GenBank/DDBJ whole genome shotgun (WGS) entry which is preliminary data.</text>
</comment>
<keyword evidence="4" id="KW-1185">Reference proteome</keyword>
<dbReference type="GO" id="GO:0005886">
    <property type="term" value="C:plasma membrane"/>
    <property type="evidence" value="ECO:0007669"/>
    <property type="project" value="TreeGrafter"/>
</dbReference>
<evidence type="ECO:0000256" key="1">
    <source>
        <dbReference type="ARBA" id="ARBA00008710"/>
    </source>
</evidence>
<evidence type="ECO:0000256" key="2">
    <source>
        <dbReference type="ARBA" id="ARBA00049106"/>
    </source>
</evidence>
<gene>
    <name evidence="3" type="ORF">HNR67_005313</name>
</gene>
<dbReference type="InterPro" id="IPR004378">
    <property type="entry name" value="F420H2_quin_Rdtase"/>
</dbReference>
<reference evidence="3 4" key="1">
    <citation type="submission" date="2020-08" db="EMBL/GenBank/DDBJ databases">
        <title>Sequencing the genomes of 1000 actinobacteria strains.</title>
        <authorList>
            <person name="Klenk H.-P."/>
        </authorList>
    </citation>
    <scope>NUCLEOTIDE SEQUENCE [LARGE SCALE GENOMIC DNA]</scope>
    <source>
        <strain evidence="3 4">DSM 44230</strain>
    </source>
</reference>
<dbReference type="PANTHER" id="PTHR39428:SF1">
    <property type="entry name" value="F420H(2)-DEPENDENT QUINONE REDUCTASE RV1261C"/>
    <property type="match status" value="1"/>
</dbReference>
<dbReference type="Proteomes" id="UP000533598">
    <property type="component" value="Unassembled WGS sequence"/>
</dbReference>
<dbReference type="PANTHER" id="PTHR39428">
    <property type="entry name" value="F420H(2)-DEPENDENT QUINONE REDUCTASE RV1261C"/>
    <property type="match status" value="1"/>
</dbReference>
<dbReference type="Gene3D" id="2.30.110.10">
    <property type="entry name" value="Electron Transport, Fmn-binding Protein, Chain A"/>
    <property type="match status" value="1"/>
</dbReference>
<evidence type="ECO:0000313" key="4">
    <source>
        <dbReference type="Proteomes" id="UP000533598"/>
    </source>
</evidence>
<dbReference type="NCBIfam" id="TIGR00026">
    <property type="entry name" value="hi_GC_TIGR00026"/>
    <property type="match status" value="1"/>
</dbReference>
<dbReference type="GO" id="GO:0016491">
    <property type="term" value="F:oxidoreductase activity"/>
    <property type="evidence" value="ECO:0007669"/>
    <property type="project" value="InterPro"/>
</dbReference>
<dbReference type="RefSeq" id="WP_185004970.1">
    <property type="nucleotide sequence ID" value="NZ_BAAAUI010000025.1"/>
</dbReference>
<sequence>MTYLSSANAAERTLTLAAGPERPKLTYHTDGDRLVVFAAVGGAPQHPNWFHEVLTHPEVTVELDGETFPAVAAVTTGPERYRIWSTAVRRTPALAEYQVRAGARTIPVITLRRREV</sequence>
<comment type="catalytic activity">
    <reaction evidence="2">
        <text>oxidized coenzyme F420-(gamma-L-Glu)(n) + a quinol + H(+) = reduced coenzyme F420-(gamma-L-Glu)(n) + a quinone</text>
        <dbReference type="Rhea" id="RHEA:39663"/>
        <dbReference type="Rhea" id="RHEA-COMP:12939"/>
        <dbReference type="Rhea" id="RHEA-COMP:14378"/>
        <dbReference type="ChEBI" id="CHEBI:15378"/>
        <dbReference type="ChEBI" id="CHEBI:24646"/>
        <dbReference type="ChEBI" id="CHEBI:132124"/>
        <dbReference type="ChEBI" id="CHEBI:133980"/>
        <dbReference type="ChEBI" id="CHEBI:139511"/>
    </reaction>
</comment>
<dbReference type="GO" id="GO:0070967">
    <property type="term" value="F:coenzyme F420 binding"/>
    <property type="evidence" value="ECO:0007669"/>
    <property type="project" value="TreeGrafter"/>
</dbReference>
<dbReference type="InterPro" id="IPR012349">
    <property type="entry name" value="Split_barrel_FMN-bd"/>
</dbReference>
<dbReference type="AlphaFoldDB" id="A0A7W7CDI5"/>
<name>A0A7W7CDI5_9PSEU</name>
<evidence type="ECO:0000313" key="3">
    <source>
        <dbReference type="EMBL" id="MBB4679195.1"/>
    </source>
</evidence>
<proteinExistence type="inferred from homology"/>
<accession>A0A7W7CDI5</accession>
<organism evidence="3 4">
    <name type="scientific">Crossiella cryophila</name>
    <dbReference type="NCBI Taxonomy" id="43355"/>
    <lineage>
        <taxon>Bacteria</taxon>
        <taxon>Bacillati</taxon>
        <taxon>Actinomycetota</taxon>
        <taxon>Actinomycetes</taxon>
        <taxon>Pseudonocardiales</taxon>
        <taxon>Pseudonocardiaceae</taxon>
        <taxon>Crossiella</taxon>
    </lineage>
</organism>
<comment type="similarity">
    <text evidence="1">Belongs to the F420H(2)-dependent quinone reductase family.</text>
</comment>